<dbReference type="Pfam" id="PF26379">
    <property type="entry name" value="FimL_2nd"/>
    <property type="match status" value="1"/>
</dbReference>
<feature type="domain" description="HPt" evidence="4">
    <location>
        <begin position="493"/>
        <end position="589"/>
    </location>
</feature>
<dbReference type="RefSeq" id="WP_077925293.1">
    <property type="nucleotide sequence ID" value="NZ_BAABKE010000003.1"/>
</dbReference>
<dbReference type="Proteomes" id="UP001500631">
    <property type="component" value="Unassembled WGS sequence"/>
</dbReference>
<evidence type="ECO:0000256" key="1">
    <source>
        <dbReference type="ARBA" id="ARBA00023012"/>
    </source>
</evidence>
<dbReference type="InterPro" id="IPR036641">
    <property type="entry name" value="HPT_dom_sf"/>
</dbReference>
<dbReference type="EMBL" id="BAABKE010000003">
    <property type="protein sequence ID" value="GAA5097513.1"/>
    <property type="molecule type" value="Genomic_DNA"/>
</dbReference>
<dbReference type="Pfam" id="PF01627">
    <property type="entry name" value="Hpt"/>
    <property type="match status" value="1"/>
</dbReference>
<protein>
    <recommendedName>
        <fullName evidence="4">HPt domain-containing protein</fullName>
    </recommendedName>
</protein>
<organism evidence="5 6">
    <name type="scientific">Wohlfahrtiimonas larvae</name>
    <dbReference type="NCBI Taxonomy" id="1157986"/>
    <lineage>
        <taxon>Bacteria</taxon>
        <taxon>Pseudomonadati</taxon>
        <taxon>Pseudomonadota</taxon>
        <taxon>Gammaproteobacteria</taxon>
        <taxon>Cardiobacteriales</taxon>
        <taxon>Ignatzschineriaceae</taxon>
        <taxon>Wohlfahrtiimonas</taxon>
    </lineage>
</organism>
<keyword evidence="2" id="KW-0597">Phosphoprotein</keyword>
<evidence type="ECO:0000256" key="2">
    <source>
        <dbReference type="PROSITE-ProRule" id="PRU00110"/>
    </source>
</evidence>
<dbReference type="Gene3D" id="1.20.120.160">
    <property type="entry name" value="HPT domain"/>
    <property type="match status" value="1"/>
</dbReference>
<dbReference type="InterPro" id="IPR008207">
    <property type="entry name" value="Sig_transdc_His_kin_Hpt_dom"/>
</dbReference>
<accession>A0ABP9MP51</accession>
<sequence>MSDNVIELTDAEVVEELKNIVQSLRDTLETLLENSDDEEQEKDNISIALEEISNVFAVLNWQKAVNYTQQALEKVPELSAFGEDAAEDFLLRYCLILEQSIDDFMDSGLIIEAEIVTDYSSDIDDKAHDEINVTLLKVLRTLYQRQLLSLIKNTDKIVPLNALNALSRDISSVLPVLNARDWLLLSFYVQALLKNEQTCNVDTHRILAQLDGRLSQLLAKNNIDTEICDDLVKVIHSLNEGTDFIENNVLMQDVYSISPLVYKRFGSALKDELVKIHEQLERVYLDQAQRLRLADSLPFLEKLINVLSFMGLKRLSLLTDDLLKSFRQLIEAPVDNVQFNEIVSEFWVLESFLSDLWSHRSQTVPLSYNETKNWAYISAKQSALKLFVSQYRKIREQTMNNKDVDELKKLQQSLFDTVKAETMLSIAHGLTRYFVDEFILVALSKEDLLEVTLAIEYISNMNFENREVAEDVIHDAKVILQKHQDSISMITTVPDFDQDLINAFSDDLGSLEVEFNEIMKHPIDEKSYEDLIRIAHTFRGNANIVGLDDVVHLATALENNMRTNHNYDAAKIDLYHQAFIGIIEQFRAFLQKHS</sequence>
<keyword evidence="3" id="KW-0175">Coiled coil</keyword>
<keyword evidence="6" id="KW-1185">Reference proteome</keyword>
<evidence type="ECO:0000256" key="3">
    <source>
        <dbReference type="SAM" id="Coils"/>
    </source>
</evidence>
<proteinExistence type="predicted"/>
<dbReference type="SUPFAM" id="SSF47226">
    <property type="entry name" value="Histidine-containing phosphotransfer domain, HPT domain"/>
    <property type="match status" value="1"/>
</dbReference>
<evidence type="ECO:0000313" key="5">
    <source>
        <dbReference type="EMBL" id="GAA5097513.1"/>
    </source>
</evidence>
<dbReference type="PROSITE" id="PS50894">
    <property type="entry name" value="HPT"/>
    <property type="match status" value="1"/>
</dbReference>
<feature type="modified residue" description="Phosphohistidine" evidence="2">
    <location>
        <position position="536"/>
    </location>
</feature>
<comment type="caution">
    <text evidence="5">The sequence shown here is derived from an EMBL/GenBank/DDBJ whole genome shotgun (WGS) entry which is preliminary data.</text>
</comment>
<keyword evidence="1" id="KW-0902">Two-component regulatory system</keyword>
<evidence type="ECO:0000259" key="4">
    <source>
        <dbReference type="PROSITE" id="PS50894"/>
    </source>
</evidence>
<reference evidence="6" key="1">
    <citation type="journal article" date="2019" name="Int. J. Syst. Evol. Microbiol.">
        <title>The Global Catalogue of Microorganisms (GCM) 10K type strain sequencing project: providing services to taxonomists for standard genome sequencing and annotation.</title>
        <authorList>
            <consortium name="The Broad Institute Genomics Platform"/>
            <consortium name="The Broad Institute Genome Sequencing Center for Infectious Disease"/>
            <person name="Wu L."/>
            <person name="Ma J."/>
        </authorList>
    </citation>
    <scope>NUCLEOTIDE SEQUENCE [LARGE SCALE GENOMIC DNA]</scope>
    <source>
        <strain evidence="6">JCM 18424</strain>
    </source>
</reference>
<evidence type="ECO:0000313" key="6">
    <source>
        <dbReference type="Proteomes" id="UP001500631"/>
    </source>
</evidence>
<gene>
    <name evidence="5" type="ORF">GCM10023338_08980</name>
</gene>
<feature type="coiled-coil region" evidence="3">
    <location>
        <begin position="14"/>
        <end position="48"/>
    </location>
</feature>
<dbReference type="InterPro" id="IPR058661">
    <property type="entry name" value="FimL_2nd"/>
</dbReference>
<name>A0ABP9MP51_9GAMM</name>